<dbReference type="Pfam" id="PF01381">
    <property type="entry name" value="HTH_3"/>
    <property type="match status" value="1"/>
</dbReference>
<dbReference type="CDD" id="cd00093">
    <property type="entry name" value="HTH_XRE"/>
    <property type="match status" value="1"/>
</dbReference>
<dbReference type="SUPFAM" id="SSF47413">
    <property type="entry name" value="lambda repressor-like DNA-binding domains"/>
    <property type="match status" value="1"/>
</dbReference>
<proteinExistence type="predicted"/>
<dbReference type="KEGG" id="lhb:D1010_17635"/>
<dbReference type="PANTHER" id="PTHR46558:SF4">
    <property type="entry name" value="DNA-BIDING PHAGE PROTEIN"/>
    <property type="match status" value="1"/>
</dbReference>
<dbReference type="InterPro" id="IPR001387">
    <property type="entry name" value="Cro/C1-type_HTH"/>
</dbReference>
<dbReference type="Proteomes" id="UP000326779">
    <property type="component" value="Chromosome"/>
</dbReference>
<evidence type="ECO:0000259" key="2">
    <source>
        <dbReference type="PROSITE" id="PS50943"/>
    </source>
</evidence>
<name>A0A5P8M9F7_9LACO</name>
<keyword evidence="1" id="KW-0238">DNA-binding</keyword>
<evidence type="ECO:0000313" key="3">
    <source>
        <dbReference type="EMBL" id="QFR25059.1"/>
    </source>
</evidence>
<organism evidence="3 4">
    <name type="scientific">Schleiferilactobacillus harbinensis</name>
    <dbReference type="NCBI Taxonomy" id="304207"/>
    <lineage>
        <taxon>Bacteria</taxon>
        <taxon>Bacillati</taxon>
        <taxon>Bacillota</taxon>
        <taxon>Bacilli</taxon>
        <taxon>Lactobacillales</taxon>
        <taxon>Lactobacillaceae</taxon>
        <taxon>Schleiferilactobacillus</taxon>
    </lineage>
</organism>
<dbReference type="PANTHER" id="PTHR46558">
    <property type="entry name" value="TRACRIPTIONAL REGULATORY PROTEIN-RELATED-RELATED"/>
    <property type="match status" value="1"/>
</dbReference>
<sequence>MKNRLAQLRKERGMTLKQLGQALGVRDNALSQYETGKRNPQLGLWEEIADYFAVSLDYLLMHSNRRDYYFQSDKQALALLQDLKDGKISYDRMSHMSAVQLSVWAIQHQDLLKSKGHSALESVADGLIRYISSELRVLPEYSKMRKKNSKKRDALIDMIEFDDSVDPDLVIRFIKLSQVKGSKSIGKALDYLESLPDASD</sequence>
<dbReference type="AlphaFoldDB" id="A0A5P8M9F7"/>
<evidence type="ECO:0000313" key="4">
    <source>
        <dbReference type="Proteomes" id="UP000326779"/>
    </source>
</evidence>
<evidence type="ECO:0000256" key="1">
    <source>
        <dbReference type="ARBA" id="ARBA00023125"/>
    </source>
</evidence>
<feature type="domain" description="HTH cro/C1-type" evidence="2">
    <location>
        <begin position="5"/>
        <end position="59"/>
    </location>
</feature>
<protein>
    <submittedName>
        <fullName evidence="3">Helix-turn-helix domain-containing protein</fullName>
    </submittedName>
</protein>
<dbReference type="EMBL" id="CP045143">
    <property type="protein sequence ID" value="QFR25059.1"/>
    <property type="molecule type" value="Genomic_DNA"/>
</dbReference>
<dbReference type="InterPro" id="IPR010982">
    <property type="entry name" value="Lambda_DNA-bd_dom_sf"/>
</dbReference>
<dbReference type="GO" id="GO:0003677">
    <property type="term" value="F:DNA binding"/>
    <property type="evidence" value="ECO:0007669"/>
    <property type="project" value="UniProtKB-KW"/>
</dbReference>
<reference evidence="3 4" key="1">
    <citation type="submission" date="2019-10" db="EMBL/GenBank/DDBJ databases">
        <title>The completed genome of Lactobacillus harbinensis M1.</title>
        <authorList>
            <person name="Zheng Y."/>
        </authorList>
    </citation>
    <scope>NUCLEOTIDE SEQUENCE [LARGE SCALE GENOMIC DNA]</scope>
    <source>
        <strain evidence="3 4">M1</strain>
    </source>
</reference>
<dbReference type="SMART" id="SM00530">
    <property type="entry name" value="HTH_XRE"/>
    <property type="match status" value="1"/>
</dbReference>
<dbReference type="Gene3D" id="1.10.260.40">
    <property type="entry name" value="lambda repressor-like DNA-binding domains"/>
    <property type="match status" value="1"/>
</dbReference>
<dbReference type="PROSITE" id="PS50943">
    <property type="entry name" value="HTH_CROC1"/>
    <property type="match status" value="1"/>
</dbReference>
<accession>A0A5P8M9F7</accession>
<dbReference type="RefSeq" id="WP_152261698.1">
    <property type="nucleotide sequence ID" value="NZ_CP045143.1"/>
</dbReference>
<gene>
    <name evidence="3" type="ORF">D1010_17635</name>
</gene>